<dbReference type="RefSeq" id="XP_017562894.2">
    <property type="nucleotide sequence ID" value="XM_017707405.2"/>
</dbReference>
<evidence type="ECO:0000313" key="5">
    <source>
        <dbReference type="Proteomes" id="UP001501920"/>
    </source>
</evidence>
<keyword evidence="5" id="KW-1185">Reference proteome</keyword>
<sequence length="996" mass="107665">MLKMRLPVRAAEEGGDTAEGERRESGECGTNCPFGTAFSSAACNGSEEPNSRRRNRPLQLELDKEAVFEWFGLRLSPAKRVEFMCGLLHMCQPLELRFLGSCLEDLARKDFHVLRDFEARANSPADLALLTDMADPVVFSRLLVCLSLLGSKNRECAGILYRTLSHMDVLHSRSCGVPYSGLHPSQPSCEAGLEETAEPVTLEQLALLFTMASLHPAFTFHQREVVRAQLERVETLMEERRANHGGSRTQTLQNEFSRPDYLCSHTEGSRTWSPCPGPVQRLSSMPQRQVVHIEKILLKEISLGGDCRQYSFEVKWSDSSSTAVTKSHRELQDFLLKLNKEQSSTGLEQGIVGLLNQTEGEHRDLERMLREMFLSVPKEFLQMCQVSGFFLPDVSSLHCSHCNSAPGARTQQPAPRFSEDCSETSSLEEDVDAYGVSCSKNLTHSVRNTGHSKQQPEASQWECSRRSVHSEMNGEVKGRRRSSQQCGAEPQQECESPAICVSTQNCSEERNAMKNKGRPPGKRDRGRRGTAVKSSVANGIQRAPAVQMMTQAMFKATGRDTYGETSSESSNSVPSSPVHHQRSLETQDIESQSDNSAQGLADKSHIPKAAGRKAVAMVNPLVAELDRSCPDVPRSSAVVELALSSCLPYALQYSPAHRDVGKPGESKLTITIPLTKQDRRYTRQASGGAAETPATPQPQQLPMGAISVLSPTQCPLQPACPEAAQPQSQVPSTITSPVGKARVIGQPLPHHASSNQVTGPGPLPPASLTHSTAQSETPSSYINSVSVCTGPGTPIPAQTHSHTQPQTQPNVQQQQTGCNACGCRGSCGGSGAHQSANQSPNFFLQHHAARQVFGPPPPFFHLAPSLCSTAAFPSQAHQSNGTPPLPFYAHASPTAAFASSALLHAHSDHLLAAQPGYALQQVGAFGRIYPPLFPPVGVVPGGAGLKKGGTVSCYNCGMSGHYAQDCKQPSMDAGQPGGFRLKYVAPHSSEALDKAD</sequence>
<reference evidence="4 5" key="1">
    <citation type="submission" date="2020-10" db="EMBL/GenBank/DDBJ databases">
        <title>Pygocentrus nattereri (red-bellied piranha) genome, fPygNat1, primary haplotype.</title>
        <authorList>
            <person name="Myers G."/>
            <person name="Meyer A."/>
            <person name="Karagic N."/>
            <person name="Pippel M."/>
            <person name="Winkler S."/>
            <person name="Tracey A."/>
            <person name="Wood J."/>
            <person name="Formenti G."/>
            <person name="Howe K."/>
            <person name="Fedrigo O."/>
            <person name="Jarvis E.D."/>
        </authorList>
    </citation>
    <scope>NUCLEOTIDE SEQUENCE [LARGE SCALE GENOMIC DNA]</scope>
</reference>
<name>A0A3B4DRP3_PYGNA</name>
<dbReference type="STRING" id="42514.ENSPNAP00000027047"/>
<dbReference type="Proteomes" id="UP001501920">
    <property type="component" value="Chromosome 19"/>
</dbReference>
<evidence type="ECO:0000256" key="2">
    <source>
        <dbReference type="SAM" id="MobiDB-lite"/>
    </source>
</evidence>
<dbReference type="Pfam" id="PF00098">
    <property type="entry name" value="zf-CCHC"/>
    <property type="match status" value="1"/>
</dbReference>
<dbReference type="InterPro" id="IPR057327">
    <property type="entry name" value="Vts1_dom"/>
</dbReference>
<dbReference type="Pfam" id="PF25479">
    <property type="entry name" value="Vts1"/>
    <property type="match status" value="1"/>
</dbReference>
<dbReference type="PANTHER" id="PTHR46939">
    <property type="entry name" value="ZINC FINGER CCHC DOMAIN-CONTAINING PROTEIN 2"/>
    <property type="match status" value="1"/>
</dbReference>
<dbReference type="SUPFAM" id="SSF57756">
    <property type="entry name" value="Retrovirus zinc finger-like domains"/>
    <property type="match status" value="1"/>
</dbReference>
<feature type="compositionally biased region" description="Basic residues" evidence="2">
    <location>
        <begin position="513"/>
        <end position="530"/>
    </location>
</feature>
<dbReference type="Ensembl" id="ENSPNAT00000003589.2">
    <property type="protein sequence ID" value="ENSPNAP00000027047.2"/>
    <property type="gene ID" value="ENSPNAG00000012445.2"/>
</dbReference>
<dbReference type="Gene3D" id="4.10.60.10">
    <property type="entry name" value="Zinc finger, CCHC-type"/>
    <property type="match status" value="1"/>
</dbReference>
<reference evidence="4" key="2">
    <citation type="submission" date="2025-08" db="UniProtKB">
        <authorList>
            <consortium name="Ensembl"/>
        </authorList>
    </citation>
    <scope>IDENTIFICATION</scope>
</reference>
<feature type="region of interest" description="Disordered" evidence="2">
    <location>
        <begin position="677"/>
        <end position="702"/>
    </location>
</feature>
<dbReference type="Pfam" id="PF26034">
    <property type="entry name" value="PHAT_SMAUG"/>
    <property type="match status" value="1"/>
</dbReference>
<feature type="domain" description="CCHC-type" evidence="3">
    <location>
        <begin position="953"/>
        <end position="968"/>
    </location>
</feature>
<feature type="compositionally biased region" description="Basic and acidic residues" evidence="2">
    <location>
        <begin position="463"/>
        <end position="477"/>
    </location>
</feature>
<reference evidence="4" key="3">
    <citation type="submission" date="2025-09" db="UniProtKB">
        <authorList>
            <consortium name="Ensembl"/>
        </authorList>
    </citation>
    <scope>IDENTIFICATION</scope>
</reference>
<dbReference type="PROSITE" id="PS50158">
    <property type="entry name" value="ZF_CCHC"/>
    <property type="match status" value="1"/>
</dbReference>
<protein>
    <recommendedName>
        <fullName evidence="3">CCHC-type domain-containing protein</fullName>
    </recommendedName>
</protein>
<dbReference type="AlphaFoldDB" id="A0A3B4DRP3"/>
<gene>
    <name evidence="4" type="primary">ZCCHC2</name>
</gene>
<dbReference type="GeneTree" id="ENSGT00520000055637"/>
<keyword evidence="1" id="KW-0479">Metal-binding</keyword>
<feature type="region of interest" description="Disordered" evidence="2">
    <location>
        <begin position="1"/>
        <end position="27"/>
    </location>
</feature>
<feature type="region of interest" description="Disordered" evidence="2">
    <location>
        <begin position="558"/>
        <end position="601"/>
    </location>
</feature>
<dbReference type="OrthoDB" id="6361509at2759"/>
<feature type="compositionally biased region" description="Polar residues" evidence="2">
    <location>
        <begin position="584"/>
        <end position="598"/>
    </location>
</feature>
<feature type="region of interest" description="Disordered" evidence="2">
    <location>
        <begin position="447"/>
        <end position="484"/>
    </location>
</feature>
<dbReference type="InterPro" id="IPR042793">
    <property type="entry name" value="ZCCHC2"/>
</dbReference>
<feature type="region of interest" description="Disordered" evidence="2">
    <location>
        <begin position="745"/>
        <end position="815"/>
    </location>
</feature>
<dbReference type="OMA" id="ERFKEDC"/>
<feature type="compositionally biased region" description="Polar residues" evidence="2">
    <location>
        <begin position="447"/>
        <end position="462"/>
    </location>
</feature>
<accession>A0A3B4DRP3</accession>
<keyword evidence="1" id="KW-0862">Zinc</keyword>
<evidence type="ECO:0000313" key="4">
    <source>
        <dbReference type="Ensembl" id="ENSPNAP00000027047.2"/>
    </source>
</evidence>
<dbReference type="InterPro" id="IPR058599">
    <property type="entry name" value="PHAT_Smg/ZCCHC2-like"/>
</dbReference>
<dbReference type="InterPro" id="IPR001878">
    <property type="entry name" value="Znf_CCHC"/>
</dbReference>
<feature type="compositionally biased region" description="Polar residues" evidence="2">
    <location>
        <begin position="768"/>
        <end position="787"/>
    </location>
</feature>
<evidence type="ECO:0000256" key="1">
    <source>
        <dbReference type="PROSITE-ProRule" id="PRU00047"/>
    </source>
</evidence>
<dbReference type="PANTHER" id="PTHR46939:SF1">
    <property type="entry name" value="ZINC FINGER CCHC DOMAIN-CONTAINING PROTEIN 2"/>
    <property type="match status" value="1"/>
</dbReference>
<dbReference type="InterPro" id="IPR036875">
    <property type="entry name" value="Znf_CCHC_sf"/>
</dbReference>
<dbReference type="GeneID" id="108433085"/>
<dbReference type="GO" id="GO:0008270">
    <property type="term" value="F:zinc ion binding"/>
    <property type="evidence" value="ECO:0007669"/>
    <property type="project" value="UniProtKB-KW"/>
</dbReference>
<keyword evidence="1" id="KW-0863">Zinc-finger</keyword>
<dbReference type="GO" id="GO:0003676">
    <property type="term" value="F:nucleic acid binding"/>
    <property type="evidence" value="ECO:0007669"/>
    <property type="project" value="InterPro"/>
</dbReference>
<feature type="compositionally biased region" description="Low complexity" evidence="2">
    <location>
        <begin position="798"/>
        <end position="815"/>
    </location>
</feature>
<dbReference type="SMART" id="SM00343">
    <property type="entry name" value="ZnF_C2HC"/>
    <property type="match status" value="1"/>
</dbReference>
<organism evidence="4 5">
    <name type="scientific">Pygocentrus nattereri</name>
    <name type="common">Red-bellied piranha</name>
    <dbReference type="NCBI Taxonomy" id="42514"/>
    <lineage>
        <taxon>Eukaryota</taxon>
        <taxon>Metazoa</taxon>
        <taxon>Chordata</taxon>
        <taxon>Craniata</taxon>
        <taxon>Vertebrata</taxon>
        <taxon>Euteleostomi</taxon>
        <taxon>Actinopterygii</taxon>
        <taxon>Neopterygii</taxon>
        <taxon>Teleostei</taxon>
        <taxon>Ostariophysi</taxon>
        <taxon>Characiformes</taxon>
        <taxon>Characoidei</taxon>
        <taxon>Pygocentrus</taxon>
    </lineage>
</organism>
<feature type="compositionally biased region" description="Low complexity" evidence="2">
    <location>
        <begin position="566"/>
        <end position="578"/>
    </location>
</feature>
<proteinExistence type="predicted"/>
<feature type="region of interest" description="Disordered" evidence="2">
    <location>
        <begin position="509"/>
        <end position="544"/>
    </location>
</feature>
<evidence type="ECO:0000259" key="3">
    <source>
        <dbReference type="PROSITE" id="PS50158"/>
    </source>
</evidence>